<dbReference type="InterPro" id="IPR018689">
    <property type="entry name" value="Imm33_dom"/>
</dbReference>
<dbReference type="EMBL" id="BMHI01000002">
    <property type="protein sequence ID" value="GGB26338.1"/>
    <property type="molecule type" value="Genomic_DNA"/>
</dbReference>
<evidence type="ECO:0000259" key="1">
    <source>
        <dbReference type="Pfam" id="PF09951"/>
    </source>
</evidence>
<feature type="domain" description="Immunity protein Imm33" evidence="1">
    <location>
        <begin position="120"/>
        <end position="201"/>
    </location>
</feature>
<comment type="caution">
    <text evidence="2">The sequence shown here is derived from an EMBL/GenBank/DDBJ whole genome shotgun (WGS) entry which is preliminary data.</text>
</comment>
<name>A0A916T3E1_9MICO</name>
<organism evidence="2 3">
    <name type="scientific">Flexivirga endophytica</name>
    <dbReference type="NCBI Taxonomy" id="1849103"/>
    <lineage>
        <taxon>Bacteria</taxon>
        <taxon>Bacillati</taxon>
        <taxon>Actinomycetota</taxon>
        <taxon>Actinomycetes</taxon>
        <taxon>Micrococcales</taxon>
        <taxon>Dermacoccaceae</taxon>
        <taxon>Flexivirga</taxon>
    </lineage>
</organism>
<dbReference type="Pfam" id="PF09951">
    <property type="entry name" value="Imm33"/>
    <property type="match status" value="1"/>
</dbReference>
<reference evidence="2" key="1">
    <citation type="journal article" date="2014" name="Int. J. Syst. Evol. Microbiol.">
        <title>Complete genome sequence of Corynebacterium casei LMG S-19264T (=DSM 44701T), isolated from a smear-ripened cheese.</title>
        <authorList>
            <consortium name="US DOE Joint Genome Institute (JGI-PGF)"/>
            <person name="Walter F."/>
            <person name="Albersmeier A."/>
            <person name="Kalinowski J."/>
            <person name="Ruckert C."/>
        </authorList>
    </citation>
    <scope>NUCLEOTIDE SEQUENCE</scope>
    <source>
        <strain evidence="2">CGMCC 1.15085</strain>
    </source>
</reference>
<dbReference type="AlphaFoldDB" id="A0A916T3E1"/>
<keyword evidence="3" id="KW-1185">Reference proteome</keyword>
<dbReference type="Proteomes" id="UP000636793">
    <property type="component" value="Unassembled WGS sequence"/>
</dbReference>
<gene>
    <name evidence="2" type="ORF">GCM10011492_15690</name>
</gene>
<evidence type="ECO:0000313" key="2">
    <source>
        <dbReference type="EMBL" id="GGB26338.1"/>
    </source>
</evidence>
<accession>A0A916T3E1</accession>
<dbReference type="PANTHER" id="PTHR38743">
    <property type="entry name" value="SIMILAR TO GLYOXYLASE I FAMILY PROTEIN"/>
    <property type="match status" value="1"/>
</dbReference>
<evidence type="ECO:0000313" key="3">
    <source>
        <dbReference type="Proteomes" id="UP000636793"/>
    </source>
</evidence>
<protein>
    <recommendedName>
        <fullName evidence="1">Immunity protein Imm33 domain-containing protein</fullName>
    </recommendedName>
</protein>
<dbReference type="PANTHER" id="PTHR38743:SF2">
    <property type="entry name" value="DUF2185 DOMAIN-CONTAINING PROTEIN"/>
    <property type="match status" value="1"/>
</dbReference>
<proteinExistence type="predicted"/>
<sequence>MVDDGDVPDRIVSYRLADGETRHAEAPRSFFIPPRAEREALRPGDYAKLLFEVTNPEPSDPGAERMWVQVLGVSDGGYVGALVNTPRAITTVGLGDRVDFGPQHVIATPGDWPLLGKKAFVSRRCQDLDLRPRYLYREDPDNERDSGWRAMVGDESDDEINNPDNVLLQDLGFLLDRWPDLKPVLQTDPQNGEWFWNDDSETYVQGAPG</sequence>
<reference evidence="2" key="2">
    <citation type="submission" date="2020-09" db="EMBL/GenBank/DDBJ databases">
        <authorList>
            <person name="Sun Q."/>
            <person name="Zhou Y."/>
        </authorList>
    </citation>
    <scope>NUCLEOTIDE SEQUENCE</scope>
    <source>
        <strain evidence="2">CGMCC 1.15085</strain>
    </source>
</reference>